<dbReference type="InterPro" id="IPR011712">
    <property type="entry name" value="Sig_transdc_His_kin_sub3_dim/P"/>
</dbReference>
<dbReference type="EMBL" id="RKHG01000001">
    <property type="protein sequence ID" value="ROR54716.1"/>
    <property type="molecule type" value="Genomic_DNA"/>
</dbReference>
<keyword evidence="4" id="KW-0808">Transferase</keyword>
<evidence type="ECO:0000256" key="7">
    <source>
        <dbReference type="ARBA" id="ARBA00022840"/>
    </source>
</evidence>
<dbReference type="PANTHER" id="PTHR24421:SF10">
    <property type="entry name" value="NITRATE_NITRITE SENSOR PROTEIN NARQ"/>
    <property type="match status" value="1"/>
</dbReference>
<evidence type="ECO:0000256" key="3">
    <source>
        <dbReference type="ARBA" id="ARBA00022553"/>
    </source>
</evidence>
<gene>
    <name evidence="12" type="ORF">EDD41_1945</name>
</gene>
<dbReference type="InterPro" id="IPR050482">
    <property type="entry name" value="Sensor_HK_TwoCompSys"/>
</dbReference>
<dbReference type="Gene3D" id="3.30.565.10">
    <property type="entry name" value="Histidine kinase-like ATPase, C-terminal domain"/>
    <property type="match status" value="1"/>
</dbReference>
<dbReference type="Pfam" id="PF07730">
    <property type="entry name" value="HisKA_3"/>
    <property type="match status" value="1"/>
</dbReference>
<evidence type="ECO:0000256" key="10">
    <source>
        <dbReference type="SAM" id="Phobius"/>
    </source>
</evidence>
<dbReference type="PANTHER" id="PTHR24421">
    <property type="entry name" value="NITRATE/NITRITE SENSOR PROTEIN NARX-RELATED"/>
    <property type="match status" value="1"/>
</dbReference>
<dbReference type="CDD" id="cd16917">
    <property type="entry name" value="HATPase_UhpB-NarQ-NarX-like"/>
    <property type="match status" value="1"/>
</dbReference>
<feature type="transmembrane region" description="Helical" evidence="10">
    <location>
        <begin position="137"/>
        <end position="155"/>
    </location>
</feature>
<keyword evidence="10" id="KW-0472">Membrane</keyword>
<dbReference type="SUPFAM" id="SSF55874">
    <property type="entry name" value="ATPase domain of HSP90 chaperone/DNA topoisomerase II/histidine kinase"/>
    <property type="match status" value="1"/>
</dbReference>
<feature type="transmembrane region" description="Helical" evidence="10">
    <location>
        <begin position="6"/>
        <end position="23"/>
    </location>
</feature>
<comment type="caution">
    <text evidence="12">The sequence shown here is derived from an EMBL/GenBank/DDBJ whole genome shotgun (WGS) entry which is preliminary data.</text>
</comment>
<organism evidence="12 13">
    <name type="scientific">Luteococcus japonicus</name>
    <dbReference type="NCBI Taxonomy" id="33984"/>
    <lineage>
        <taxon>Bacteria</taxon>
        <taxon>Bacillati</taxon>
        <taxon>Actinomycetota</taxon>
        <taxon>Actinomycetes</taxon>
        <taxon>Propionibacteriales</taxon>
        <taxon>Propionibacteriaceae</taxon>
        <taxon>Luteococcus</taxon>
    </lineage>
</organism>
<dbReference type="Gene3D" id="1.20.5.1930">
    <property type="match status" value="1"/>
</dbReference>
<evidence type="ECO:0000313" key="13">
    <source>
        <dbReference type="Proteomes" id="UP000275749"/>
    </source>
</evidence>
<name>A0A3N1ZV91_9ACTN</name>
<keyword evidence="7" id="KW-0067">ATP-binding</keyword>
<feature type="domain" description="Histidine kinase/HSP90-like ATPase" evidence="11">
    <location>
        <begin position="309"/>
        <end position="401"/>
    </location>
</feature>
<evidence type="ECO:0000313" key="12">
    <source>
        <dbReference type="EMBL" id="ROR54716.1"/>
    </source>
</evidence>
<comment type="catalytic activity">
    <reaction evidence="1">
        <text>ATP + protein L-histidine = ADP + protein N-phospho-L-histidine.</text>
        <dbReference type="EC" id="2.7.13.3"/>
    </reaction>
</comment>
<keyword evidence="10" id="KW-0812">Transmembrane</keyword>
<dbReference type="AlphaFoldDB" id="A0A3N1ZV91"/>
<evidence type="ECO:0000256" key="9">
    <source>
        <dbReference type="SAM" id="Coils"/>
    </source>
</evidence>
<dbReference type="SMART" id="SM00387">
    <property type="entry name" value="HATPase_c"/>
    <property type="match status" value="1"/>
</dbReference>
<evidence type="ECO:0000259" key="11">
    <source>
        <dbReference type="SMART" id="SM00387"/>
    </source>
</evidence>
<evidence type="ECO:0000256" key="5">
    <source>
        <dbReference type="ARBA" id="ARBA00022741"/>
    </source>
</evidence>
<dbReference type="GO" id="GO:0005524">
    <property type="term" value="F:ATP binding"/>
    <property type="evidence" value="ECO:0007669"/>
    <property type="project" value="UniProtKB-KW"/>
</dbReference>
<feature type="transmembrane region" description="Helical" evidence="10">
    <location>
        <begin position="101"/>
        <end position="117"/>
    </location>
</feature>
<evidence type="ECO:0000256" key="6">
    <source>
        <dbReference type="ARBA" id="ARBA00022777"/>
    </source>
</evidence>
<keyword evidence="5" id="KW-0547">Nucleotide-binding</keyword>
<keyword evidence="6 12" id="KW-0418">Kinase</keyword>
<feature type="transmembrane region" description="Helical" evidence="10">
    <location>
        <begin position="35"/>
        <end position="50"/>
    </location>
</feature>
<dbReference type="Pfam" id="PF02518">
    <property type="entry name" value="HATPase_c"/>
    <property type="match status" value="1"/>
</dbReference>
<keyword evidence="10" id="KW-1133">Transmembrane helix</keyword>
<dbReference type="GO" id="GO:0046983">
    <property type="term" value="F:protein dimerization activity"/>
    <property type="evidence" value="ECO:0007669"/>
    <property type="project" value="InterPro"/>
</dbReference>
<feature type="coiled-coil region" evidence="9">
    <location>
        <begin position="158"/>
        <end position="192"/>
    </location>
</feature>
<dbReference type="Pfam" id="PF23539">
    <property type="entry name" value="DUF7134"/>
    <property type="match status" value="1"/>
</dbReference>
<dbReference type="GO" id="GO:0016020">
    <property type="term" value="C:membrane"/>
    <property type="evidence" value="ECO:0007669"/>
    <property type="project" value="InterPro"/>
</dbReference>
<keyword evidence="8" id="KW-0902">Two-component regulatory system</keyword>
<dbReference type="GO" id="GO:0000155">
    <property type="term" value="F:phosphorelay sensor kinase activity"/>
    <property type="evidence" value="ECO:0007669"/>
    <property type="project" value="InterPro"/>
</dbReference>
<dbReference type="InterPro" id="IPR036890">
    <property type="entry name" value="HATPase_C_sf"/>
</dbReference>
<evidence type="ECO:0000256" key="1">
    <source>
        <dbReference type="ARBA" id="ARBA00000085"/>
    </source>
</evidence>
<evidence type="ECO:0000256" key="4">
    <source>
        <dbReference type="ARBA" id="ARBA00022679"/>
    </source>
</evidence>
<dbReference type="Proteomes" id="UP000275749">
    <property type="component" value="Unassembled WGS sequence"/>
</dbReference>
<dbReference type="InterPro" id="IPR055558">
    <property type="entry name" value="DUF7134"/>
</dbReference>
<keyword evidence="9" id="KW-0175">Coiled coil</keyword>
<sequence length="406" mass="44558">MWFDAVVMVMVMPWTMTVTNGLMTQDYAASQMPGWFFPLWGLMYSLPFLWRRTRPLWMASGIFAAHVVQLFLVPMVMPSNIVVPVALYALARYEKPRRARFWLAIVLAGAAIASVQWGLVDAASGESVGLVEKLARITFWLVAATAICLTSWFWGQWNRQKDLTHESWRERAEALERERQQGMALVAQEERNRLAREMHDIVAHSLSVIVVQSDGAAYLANHDEIGDPEARLAQVNKAIETIGQTARTALTETRRLVGVLRQDGEDLEMAPAATLDQIEELVIQLGSAGIPTSFHVEGGADLHAPIGEGAEMALYRVAQESLTNVMKHAGVNATVEVAITHTADAVSLRVSDTGAGPTQSDGLGHGLVGMRERVAAWGGQLNAGPRRGGGFEVHAILPTKNERKHP</sequence>
<reference evidence="12 13" key="1">
    <citation type="submission" date="2018-11" db="EMBL/GenBank/DDBJ databases">
        <title>Sequencing the genomes of 1000 actinobacteria strains.</title>
        <authorList>
            <person name="Klenk H.-P."/>
        </authorList>
    </citation>
    <scope>NUCLEOTIDE SEQUENCE [LARGE SCALE GENOMIC DNA]</scope>
    <source>
        <strain evidence="12 13">DSM 10546</strain>
    </source>
</reference>
<keyword evidence="3" id="KW-0597">Phosphoprotein</keyword>
<dbReference type="EC" id="2.7.13.3" evidence="2"/>
<protein>
    <recommendedName>
        <fullName evidence="2">histidine kinase</fullName>
        <ecNumber evidence="2">2.7.13.3</ecNumber>
    </recommendedName>
</protein>
<accession>A0A3N1ZV91</accession>
<proteinExistence type="predicted"/>
<evidence type="ECO:0000256" key="8">
    <source>
        <dbReference type="ARBA" id="ARBA00023012"/>
    </source>
</evidence>
<dbReference type="InterPro" id="IPR003594">
    <property type="entry name" value="HATPase_dom"/>
</dbReference>
<evidence type="ECO:0000256" key="2">
    <source>
        <dbReference type="ARBA" id="ARBA00012438"/>
    </source>
</evidence>
<feature type="transmembrane region" description="Helical" evidence="10">
    <location>
        <begin position="56"/>
        <end position="89"/>
    </location>
</feature>